<accession>A0ABS4KFH2</accession>
<dbReference type="PANTHER" id="PTHR30111">
    <property type="entry name" value="33 KDA CHAPERONIN"/>
    <property type="match status" value="1"/>
</dbReference>
<evidence type="ECO:0000256" key="4">
    <source>
        <dbReference type="ARBA" id="ARBA00023186"/>
    </source>
</evidence>
<protein>
    <recommendedName>
        <fullName evidence="6">33 kDa chaperonin</fullName>
    </recommendedName>
    <alternativeName>
        <fullName evidence="6">Heat shock protein 33 homolog</fullName>
        <shortName evidence="6">HSP33</shortName>
    </alternativeName>
</protein>
<dbReference type="NCBIfam" id="NF001033">
    <property type="entry name" value="PRK00114.1"/>
    <property type="match status" value="1"/>
</dbReference>
<evidence type="ECO:0000313" key="7">
    <source>
        <dbReference type="EMBL" id="MBP2026522.1"/>
    </source>
</evidence>
<organism evidence="7 8">
    <name type="scientific">Acetoanaerobium pronyense</name>
    <dbReference type="NCBI Taxonomy" id="1482736"/>
    <lineage>
        <taxon>Bacteria</taxon>
        <taxon>Bacillati</taxon>
        <taxon>Bacillota</taxon>
        <taxon>Clostridia</taxon>
        <taxon>Peptostreptococcales</taxon>
        <taxon>Filifactoraceae</taxon>
        <taxon>Acetoanaerobium</taxon>
    </lineage>
</organism>
<dbReference type="SUPFAM" id="SSF64397">
    <property type="entry name" value="Hsp33 domain"/>
    <property type="match status" value="1"/>
</dbReference>
<keyword evidence="1 6" id="KW-0963">Cytoplasm</keyword>
<evidence type="ECO:0000256" key="5">
    <source>
        <dbReference type="ARBA" id="ARBA00023284"/>
    </source>
</evidence>
<dbReference type="Pfam" id="PF01430">
    <property type="entry name" value="HSP33"/>
    <property type="match status" value="1"/>
</dbReference>
<feature type="disulfide bond" description="Redox-active" evidence="6">
    <location>
        <begin position="237"/>
        <end position="239"/>
    </location>
</feature>
<dbReference type="EMBL" id="JAGGLI010000002">
    <property type="protein sequence ID" value="MBP2026522.1"/>
    <property type="molecule type" value="Genomic_DNA"/>
</dbReference>
<comment type="similarity">
    <text evidence="6">Belongs to the HSP33 family.</text>
</comment>
<dbReference type="InterPro" id="IPR000397">
    <property type="entry name" value="Heat_shock_Hsp33"/>
</dbReference>
<dbReference type="Gene3D" id="3.55.30.10">
    <property type="entry name" value="Hsp33 domain"/>
    <property type="match status" value="1"/>
</dbReference>
<dbReference type="Gene3D" id="3.90.1280.10">
    <property type="entry name" value="HSP33 redox switch-like"/>
    <property type="match status" value="1"/>
</dbReference>
<dbReference type="InterPro" id="IPR016153">
    <property type="entry name" value="Heat_shock_Hsp33_N"/>
</dbReference>
<name>A0ABS4KFH2_9FIRM</name>
<dbReference type="CDD" id="cd00498">
    <property type="entry name" value="Hsp33"/>
    <property type="match status" value="1"/>
</dbReference>
<comment type="function">
    <text evidence="6">Redox regulated molecular chaperone. Protects both thermally unfolding and oxidatively damaged proteins from irreversible aggregation. Plays an important role in the bacterial defense system toward oxidative stress.</text>
</comment>
<dbReference type="HAMAP" id="MF_00117">
    <property type="entry name" value="HslO"/>
    <property type="match status" value="1"/>
</dbReference>
<dbReference type="RefSeq" id="WP_209658665.1">
    <property type="nucleotide sequence ID" value="NZ_JAGGLI010000002.1"/>
</dbReference>
<evidence type="ECO:0000313" key="8">
    <source>
        <dbReference type="Proteomes" id="UP001314903"/>
    </source>
</evidence>
<evidence type="ECO:0000256" key="1">
    <source>
        <dbReference type="ARBA" id="ARBA00022490"/>
    </source>
</evidence>
<keyword evidence="5 6" id="KW-0676">Redox-active center</keyword>
<keyword evidence="4 6" id="KW-0143">Chaperone</keyword>
<dbReference type="InterPro" id="IPR016154">
    <property type="entry name" value="Heat_shock_Hsp33_C"/>
</dbReference>
<proteinExistence type="inferred from homology"/>
<dbReference type="PANTHER" id="PTHR30111:SF1">
    <property type="entry name" value="33 KDA CHAPERONIN"/>
    <property type="match status" value="1"/>
</dbReference>
<sequence>MSHVLRGASKDGSIRIFVADTTSLVEEARSYHHTSPVVSAAFGRVLTATSIMGIMMKGDKDKLTVIVKGNGPIGSLTAVSDSKGTVKGYPFNPVVNIPLRPDGKLDVGSAVGSEGVLSVIKDLGMKEPYNGQFELVNGEIAEDLTAYFAYSEQQPSAVALGVLVDVDYSIKAAGGFIVQLMPDAKEESIETLEKNLSSISSISHIIEEGATTDEILNIIMKDLDPVVYDKIDIKYLCDCSRERIEQALISLGNKEIEDIIIEDEKAEIICHFCNKKYHFDKEELKGLIE</sequence>
<evidence type="ECO:0000256" key="6">
    <source>
        <dbReference type="HAMAP-Rule" id="MF_00117"/>
    </source>
</evidence>
<comment type="caution">
    <text evidence="7">The sequence shown here is derived from an EMBL/GenBank/DDBJ whole genome shotgun (WGS) entry which is preliminary data.</text>
</comment>
<comment type="PTM">
    <text evidence="6">Under oxidizing conditions two disulfide bonds are formed involving the reactive cysteines. Under reducing conditions zinc is bound to the reactive cysteines and the protein is inactive.</text>
</comment>
<keyword evidence="3 6" id="KW-1015">Disulfide bond</keyword>
<evidence type="ECO:0000256" key="2">
    <source>
        <dbReference type="ARBA" id="ARBA00022833"/>
    </source>
</evidence>
<gene>
    <name evidence="6" type="primary">hslO</name>
    <name evidence="7" type="ORF">J2Z35_000311</name>
</gene>
<feature type="disulfide bond" description="Redox-active" evidence="6">
    <location>
        <begin position="270"/>
        <end position="273"/>
    </location>
</feature>
<comment type="subcellular location">
    <subcellularLocation>
        <location evidence="6">Cytoplasm</location>
    </subcellularLocation>
</comment>
<dbReference type="SUPFAM" id="SSF118352">
    <property type="entry name" value="HSP33 redox switch-like"/>
    <property type="match status" value="1"/>
</dbReference>
<reference evidence="7 8" key="1">
    <citation type="submission" date="2021-03" db="EMBL/GenBank/DDBJ databases">
        <title>Genomic Encyclopedia of Type Strains, Phase IV (KMG-IV): sequencing the most valuable type-strain genomes for metagenomic binning, comparative biology and taxonomic classification.</title>
        <authorList>
            <person name="Goeker M."/>
        </authorList>
    </citation>
    <scope>NUCLEOTIDE SEQUENCE [LARGE SCALE GENOMIC DNA]</scope>
    <source>
        <strain evidence="7 8">DSM 27512</strain>
    </source>
</reference>
<evidence type="ECO:0000256" key="3">
    <source>
        <dbReference type="ARBA" id="ARBA00023157"/>
    </source>
</evidence>
<keyword evidence="2 6" id="KW-0862">Zinc</keyword>
<dbReference type="PIRSF" id="PIRSF005261">
    <property type="entry name" value="Heat_shock_Hsp33"/>
    <property type="match status" value="1"/>
</dbReference>
<keyword evidence="8" id="KW-1185">Reference proteome</keyword>
<dbReference type="Proteomes" id="UP001314903">
    <property type="component" value="Unassembled WGS sequence"/>
</dbReference>